<dbReference type="PROSITE" id="PS52050">
    <property type="entry name" value="WYL"/>
    <property type="match status" value="1"/>
</dbReference>
<dbReference type="Pfam" id="PF13280">
    <property type="entry name" value="WYL"/>
    <property type="match status" value="1"/>
</dbReference>
<dbReference type="SUPFAM" id="SSF46785">
    <property type="entry name" value="Winged helix' DNA-binding domain"/>
    <property type="match status" value="1"/>
</dbReference>
<dbReference type="InterPro" id="IPR051534">
    <property type="entry name" value="CBASS_pafABC_assoc_protein"/>
</dbReference>
<keyword evidence="6" id="KW-1185">Reference proteome</keyword>
<dbReference type="PANTHER" id="PTHR34580">
    <property type="match status" value="1"/>
</dbReference>
<organism evidence="5 6">
    <name type="scientific">Paenibacillus mendelii</name>
    <dbReference type="NCBI Taxonomy" id="206163"/>
    <lineage>
        <taxon>Bacteria</taxon>
        <taxon>Bacillati</taxon>
        <taxon>Bacillota</taxon>
        <taxon>Bacilli</taxon>
        <taxon>Bacillales</taxon>
        <taxon>Paenibacillaceae</taxon>
        <taxon>Paenibacillus</taxon>
    </lineage>
</organism>
<keyword evidence="1" id="KW-0805">Transcription regulation</keyword>
<proteinExistence type="predicted"/>
<evidence type="ECO:0000256" key="2">
    <source>
        <dbReference type="ARBA" id="ARBA00023125"/>
    </source>
</evidence>
<evidence type="ECO:0000259" key="4">
    <source>
        <dbReference type="PROSITE" id="PS51000"/>
    </source>
</evidence>
<dbReference type="Gene3D" id="1.10.10.10">
    <property type="entry name" value="Winged helix-like DNA-binding domain superfamily/Winged helix DNA-binding domain"/>
    <property type="match status" value="1"/>
</dbReference>
<name>A0ABV6J9Z1_9BACL</name>
<dbReference type="PANTHER" id="PTHR34580:SF1">
    <property type="entry name" value="PROTEIN PAFC"/>
    <property type="match status" value="1"/>
</dbReference>
<evidence type="ECO:0000313" key="6">
    <source>
        <dbReference type="Proteomes" id="UP001589818"/>
    </source>
</evidence>
<dbReference type="InterPro" id="IPR036388">
    <property type="entry name" value="WH-like_DNA-bd_sf"/>
</dbReference>
<protein>
    <submittedName>
        <fullName evidence="5">Helix-turn-helix transcriptional regulator</fullName>
    </submittedName>
</protein>
<comment type="caution">
    <text evidence="5">The sequence shown here is derived from an EMBL/GenBank/DDBJ whole genome shotgun (WGS) entry which is preliminary data.</text>
</comment>
<dbReference type="InterPro" id="IPR013196">
    <property type="entry name" value="HTH_11"/>
</dbReference>
<dbReference type="EMBL" id="JBHLVF010000023">
    <property type="protein sequence ID" value="MFC0392708.1"/>
    <property type="molecule type" value="Genomic_DNA"/>
</dbReference>
<gene>
    <name evidence="5" type="ORF">ACFFJ8_15155</name>
</gene>
<dbReference type="InterPro" id="IPR057727">
    <property type="entry name" value="WCX_dom"/>
</dbReference>
<dbReference type="RefSeq" id="WP_204818855.1">
    <property type="nucleotide sequence ID" value="NZ_JANHOF010000005.1"/>
</dbReference>
<dbReference type="PROSITE" id="PS51000">
    <property type="entry name" value="HTH_DEOR_2"/>
    <property type="match status" value="1"/>
</dbReference>
<evidence type="ECO:0000256" key="3">
    <source>
        <dbReference type="ARBA" id="ARBA00023163"/>
    </source>
</evidence>
<dbReference type="Proteomes" id="UP001589818">
    <property type="component" value="Unassembled WGS sequence"/>
</dbReference>
<keyword evidence="2" id="KW-0238">DNA-binding</keyword>
<dbReference type="InterPro" id="IPR001034">
    <property type="entry name" value="DeoR_HTH"/>
</dbReference>
<evidence type="ECO:0000313" key="5">
    <source>
        <dbReference type="EMBL" id="MFC0392708.1"/>
    </source>
</evidence>
<dbReference type="Pfam" id="PF08279">
    <property type="entry name" value="HTH_11"/>
    <property type="match status" value="1"/>
</dbReference>
<dbReference type="PROSITE" id="PS00894">
    <property type="entry name" value="HTH_DEOR_1"/>
    <property type="match status" value="1"/>
</dbReference>
<evidence type="ECO:0000256" key="1">
    <source>
        <dbReference type="ARBA" id="ARBA00023015"/>
    </source>
</evidence>
<feature type="domain" description="HTH deoR-type" evidence="4">
    <location>
        <begin position="2"/>
        <end position="57"/>
    </location>
</feature>
<reference evidence="5 6" key="1">
    <citation type="submission" date="2024-09" db="EMBL/GenBank/DDBJ databases">
        <authorList>
            <person name="Sun Q."/>
            <person name="Mori K."/>
        </authorList>
    </citation>
    <scope>NUCLEOTIDE SEQUENCE [LARGE SCALE GENOMIC DNA]</scope>
    <source>
        <strain evidence="5 6">CCM 4839</strain>
    </source>
</reference>
<dbReference type="InterPro" id="IPR018356">
    <property type="entry name" value="Tscrpt_reg_HTH_DeoR_CS"/>
</dbReference>
<sequence length="325" mass="36994">MRGDRLLSILLMLQDSGLITAKVLAERLEVSERTIHRDMEALSSAGIPVMADRGSVGGWRLMEGYKTDLTGLTREELQALLLAASVRLPTDTDLRVKLESALIKLVTAAPSEHLSDVRRIRERLHIDGIGWNNHHEPTPWLSLIQEAVWNDHRIEFSYNKGDQTVVRIAEPLGIVAKGKVWYMIATVDTETRTYRISRITEARLTGDHYDRPVDFDLAAWWQASTAAFYEQLPRFHALLRMEEDQLAKLKRIRYVNVQAVRDTPSLRVEDVSPEHLLEVEVVFDSIEVACEVLFSFASTVEALEPAILRETMLERAQLLVARYQA</sequence>
<keyword evidence="3" id="KW-0804">Transcription</keyword>
<dbReference type="Pfam" id="PF25583">
    <property type="entry name" value="WCX"/>
    <property type="match status" value="1"/>
</dbReference>
<accession>A0ABV6J9Z1</accession>
<dbReference type="InterPro" id="IPR036390">
    <property type="entry name" value="WH_DNA-bd_sf"/>
</dbReference>
<dbReference type="InterPro" id="IPR026881">
    <property type="entry name" value="WYL_dom"/>
</dbReference>